<proteinExistence type="predicted"/>
<accession>A0ABN9G1E8</accession>
<keyword evidence="2" id="KW-1185">Reference proteome</keyword>
<comment type="caution">
    <text evidence="1">The sequence shown here is derived from an EMBL/GenBank/DDBJ whole genome shotgun (WGS) entry which is preliminary data.</text>
</comment>
<organism evidence="1 2">
    <name type="scientific">Staurois parvus</name>
    <dbReference type="NCBI Taxonomy" id="386267"/>
    <lineage>
        <taxon>Eukaryota</taxon>
        <taxon>Metazoa</taxon>
        <taxon>Chordata</taxon>
        <taxon>Craniata</taxon>
        <taxon>Vertebrata</taxon>
        <taxon>Euteleostomi</taxon>
        <taxon>Amphibia</taxon>
        <taxon>Batrachia</taxon>
        <taxon>Anura</taxon>
        <taxon>Neobatrachia</taxon>
        <taxon>Ranoidea</taxon>
        <taxon>Ranidae</taxon>
        <taxon>Staurois</taxon>
    </lineage>
</organism>
<reference evidence="1" key="1">
    <citation type="submission" date="2023-05" db="EMBL/GenBank/DDBJ databases">
        <authorList>
            <person name="Stuckert A."/>
        </authorList>
    </citation>
    <scope>NUCLEOTIDE SEQUENCE</scope>
</reference>
<evidence type="ECO:0000313" key="2">
    <source>
        <dbReference type="Proteomes" id="UP001162483"/>
    </source>
</evidence>
<gene>
    <name evidence="1" type="ORF">SPARVUS_LOCUS13150186</name>
</gene>
<dbReference type="Proteomes" id="UP001162483">
    <property type="component" value="Unassembled WGS sequence"/>
</dbReference>
<dbReference type="EMBL" id="CATNWA010017702">
    <property type="protein sequence ID" value="CAI9602528.1"/>
    <property type="molecule type" value="Genomic_DNA"/>
</dbReference>
<sequence>APAHCFLWLCSHTKQCAYSEHTHTAHIVKQHTYNPLIAPHVNPFLPSVISTCFF</sequence>
<name>A0ABN9G1E8_9NEOB</name>
<evidence type="ECO:0000313" key="1">
    <source>
        <dbReference type="EMBL" id="CAI9602528.1"/>
    </source>
</evidence>
<feature type="non-terminal residue" evidence="1">
    <location>
        <position position="1"/>
    </location>
</feature>
<protein>
    <submittedName>
        <fullName evidence="1">Uncharacterized protein</fullName>
    </submittedName>
</protein>